<keyword evidence="1" id="KW-0175">Coiled coil</keyword>
<evidence type="ECO:0000313" key="3">
    <source>
        <dbReference type="Proteomes" id="UP000050430"/>
    </source>
</evidence>
<dbReference type="Proteomes" id="UP000050430">
    <property type="component" value="Unassembled WGS sequence"/>
</dbReference>
<dbReference type="Pfam" id="PF12732">
    <property type="entry name" value="YtxH"/>
    <property type="match status" value="1"/>
</dbReference>
<name>A0A0P6WRP5_9CHLR</name>
<evidence type="ECO:0000256" key="1">
    <source>
        <dbReference type="SAM" id="Coils"/>
    </source>
</evidence>
<organism evidence="2 3">
    <name type="scientific">Leptolinea tardivitalis</name>
    <dbReference type="NCBI Taxonomy" id="229920"/>
    <lineage>
        <taxon>Bacteria</taxon>
        <taxon>Bacillati</taxon>
        <taxon>Chloroflexota</taxon>
        <taxon>Anaerolineae</taxon>
        <taxon>Anaerolineales</taxon>
        <taxon>Anaerolineaceae</taxon>
        <taxon>Leptolinea</taxon>
    </lineage>
</organism>
<proteinExistence type="predicted"/>
<dbReference type="EMBL" id="LGCK01000007">
    <property type="protein sequence ID" value="KPL72795.1"/>
    <property type="molecule type" value="Genomic_DNA"/>
</dbReference>
<feature type="coiled-coil region" evidence="1">
    <location>
        <begin position="34"/>
        <end position="61"/>
    </location>
</feature>
<reference evidence="2 3" key="1">
    <citation type="submission" date="2015-07" db="EMBL/GenBank/DDBJ databases">
        <title>Genome sequence of Leptolinea tardivitalis DSM 16556.</title>
        <authorList>
            <person name="Hemp J."/>
            <person name="Ward L.M."/>
            <person name="Pace L.A."/>
            <person name="Fischer W.W."/>
        </authorList>
    </citation>
    <scope>NUCLEOTIDE SEQUENCE [LARGE SCALE GENOMIC DNA]</scope>
    <source>
        <strain evidence="2 3">YMTK-2</strain>
    </source>
</reference>
<dbReference type="InterPro" id="IPR024623">
    <property type="entry name" value="YtxH"/>
</dbReference>
<dbReference type="RefSeq" id="WP_062421095.1">
    <property type="nucleotide sequence ID" value="NZ_BBYA01000008.1"/>
</dbReference>
<sequence length="71" mass="7794">MRKIFGFMLGAITGGMLGAAAALLLTPVSGTKLRMKINDRIMVLQKEINDARIQKRAELENELQALRAPKA</sequence>
<comment type="caution">
    <text evidence="2">The sequence shown here is derived from an EMBL/GenBank/DDBJ whole genome shotgun (WGS) entry which is preliminary data.</text>
</comment>
<accession>A0A0P6WRP5</accession>
<protein>
    <recommendedName>
        <fullName evidence="4">Gas vesicle protein</fullName>
    </recommendedName>
</protein>
<dbReference type="AlphaFoldDB" id="A0A0P6WRP5"/>
<dbReference type="STRING" id="229920.ADM99_06930"/>
<evidence type="ECO:0008006" key="4">
    <source>
        <dbReference type="Google" id="ProtNLM"/>
    </source>
</evidence>
<keyword evidence="3" id="KW-1185">Reference proteome</keyword>
<evidence type="ECO:0000313" key="2">
    <source>
        <dbReference type="EMBL" id="KPL72795.1"/>
    </source>
</evidence>
<gene>
    <name evidence="2" type="ORF">ADM99_06930</name>
</gene>